<accession>A0A0W0ZCM0</accession>
<dbReference type="RefSeq" id="WP_157070773.1">
    <property type="nucleotide sequence ID" value="NZ_LNYY01000021.1"/>
</dbReference>
<gene>
    <name evidence="1" type="ORF">Lste_2904</name>
</gene>
<evidence type="ECO:0000313" key="2">
    <source>
        <dbReference type="Proteomes" id="UP000054926"/>
    </source>
</evidence>
<reference evidence="1 2" key="1">
    <citation type="submission" date="2015-11" db="EMBL/GenBank/DDBJ databases">
        <title>Genomic analysis of 38 Legionella species identifies large and diverse effector repertoires.</title>
        <authorList>
            <person name="Burstein D."/>
            <person name="Amaro F."/>
            <person name="Zusman T."/>
            <person name="Lifshitz Z."/>
            <person name="Cohen O."/>
            <person name="Gilbert J.A."/>
            <person name="Pupko T."/>
            <person name="Shuman H.A."/>
            <person name="Segal G."/>
        </authorList>
    </citation>
    <scope>NUCLEOTIDE SEQUENCE [LARGE SCALE GENOMIC DNA]</scope>
    <source>
        <strain evidence="1 2">IMVS3376</strain>
    </source>
</reference>
<dbReference type="EMBL" id="LNYY01000021">
    <property type="protein sequence ID" value="KTD66698.1"/>
    <property type="molecule type" value="Genomic_DNA"/>
</dbReference>
<proteinExistence type="predicted"/>
<dbReference type="PATRIC" id="fig|947033.5.peg.3078"/>
<comment type="caution">
    <text evidence="1">The sequence shown here is derived from an EMBL/GenBank/DDBJ whole genome shotgun (WGS) entry which is preliminary data.</text>
</comment>
<keyword evidence="2" id="KW-1185">Reference proteome</keyword>
<dbReference type="STRING" id="947033.Lste_2904"/>
<protein>
    <submittedName>
        <fullName evidence="1">Uncharacterized protein</fullName>
    </submittedName>
</protein>
<name>A0A0W0ZCM0_9GAMM</name>
<dbReference type="AlphaFoldDB" id="A0A0W0ZCM0"/>
<dbReference type="OrthoDB" id="194359at2"/>
<organism evidence="1 2">
    <name type="scientific">Legionella steelei</name>
    <dbReference type="NCBI Taxonomy" id="947033"/>
    <lineage>
        <taxon>Bacteria</taxon>
        <taxon>Pseudomonadati</taxon>
        <taxon>Pseudomonadota</taxon>
        <taxon>Gammaproteobacteria</taxon>
        <taxon>Legionellales</taxon>
        <taxon>Legionellaceae</taxon>
        <taxon>Legionella</taxon>
    </lineage>
</organism>
<sequence length="207" mass="23429">MLKPQDIVILLKILASERPEQLLQKDLATYLCMSASEVHEGMKRLELSGLIAPVYRKSEDSNSSKPIRMPIQAACEECLIYGVKYFFSVQLGVYTRGIPTSYAAPLFKKHIVLGDDPIPVWPYAEGDQRGLALEPLYRSVPEALAKHPDQSFYELLVLIDAIRSGRARERKIAIELLREFYASKKRKSDIQFKNAGVGCEETRGIER</sequence>
<evidence type="ECO:0000313" key="1">
    <source>
        <dbReference type="EMBL" id="KTD66698.1"/>
    </source>
</evidence>
<dbReference type="Proteomes" id="UP000054926">
    <property type="component" value="Unassembled WGS sequence"/>
</dbReference>